<protein>
    <submittedName>
        <fullName evidence="1">Uncharacterized protein</fullName>
    </submittedName>
</protein>
<evidence type="ECO:0000313" key="1">
    <source>
        <dbReference type="EnsemblPlants" id="cds.evm.model.09.681"/>
    </source>
</evidence>
<proteinExistence type="predicted"/>
<dbReference type="Gramene" id="evm.model.09.681">
    <property type="protein sequence ID" value="cds.evm.model.09.681"/>
    <property type="gene ID" value="evm.TU.09.681"/>
</dbReference>
<dbReference type="EnsemblPlants" id="evm.model.09.681">
    <property type="protein sequence ID" value="cds.evm.model.09.681"/>
    <property type="gene ID" value="evm.TU.09.681"/>
</dbReference>
<accession>A0A803QH12</accession>
<organism evidence="1 2">
    <name type="scientific">Cannabis sativa</name>
    <name type="common">Hemp</name>
    <name type="synonym">Marijuana</name>
    <dbReference type="NCBI Taxonomy" id="3483"/>
    <lineage>
        <taxon>Eukaryota</taxon>
        <taxon>Viridiplantae</taxon>
        <taxon>Streptophyta</taxon>
        <taxon>Embryophyta</taxon>
        <taxon>Tracheophyta</taxon>
        <taxon>Spermatophyta</taxon>
        <taxon>Magnoliopsida</taxon>
        <taxon>eudicotyledons</taxon>
        <taxon>Gunneridae</taxon>
        <taxon>Pentapetalae</taxon>
        <taxon>rosids</taxon>
        <taxon>fabids</taxon>
        <taxon>Rosales</taxon>
        <taxon>Cannabaceae</taxon>
        <taxon>Cannabis</taxon>
    </lineage>
</organism>
<keyword evidence="2" id="KW-1185">Reference proteome</keyword>
<reference evidence="1" key="2">
    <citation type="submission" date="2021-03" db="UniProtKB">
        <authorList>
            <consortium name="EnsemblPlants"/>
        </authorList>
    </citation>
    <scope>IDENTIFICATION</scope>
</reference>
<dbReference type="Proteomes" id="UP000596661">
    <property type="component" value="Chromosome 9"/>
</dbReference>
<evidence type="ECO:0000313" key="2">
    <source>
        <dbReference type="Proteomes" id="UP000596661"/>
    </source>
</evidence>
<reference evidence="1" key="1">
    <citation type="submission" date="2018-11" db="EMBL/GenBank/DDBJ databases">
        <authorList>
            <person name="Grassa J C."/>
        </authorList>
    </citation>
    <scope>NUCLEOTIDE SEQUENCE [LARGE SCALE GENOMIC DNA]</scope>
</reference>
<dbReference type="EMBL" id="UZAU01000730">
    <property type="status" value="NOT_ANNOTATED_CDS"/>
    <property type="molecule type" value="Genomic_DNA"/>
</dbReference>
<sequence length="139" mass="15835">MDFSPVDVARILTIPLSLHAKNDRWIWHHNGTGDYSVRSALGNFRPQEMEAKPMFFGLRWPEQLHLQLPFVEIDCLILVKGAPHQNKFHCLESPKAASTRKYKPVGSLKRVERSAEQLLINRECRAGSAMVVVTFRAAL</sequence>
<name>A0A803QH12_CANSA</name>
<dbReference type="AlphaFoldDB" id="A0A803QH12"/>